<name>A0A6M0K297_9GAMM</name>
<dbReference type="AlphaFoldDB" id="A0A6M0K297"/>
<dbReference type="NCBIfam" id="NF047646">
    <property type="entry name" value="REP_Tyr_transpos"/>
    <property type="match status" value="1"/>
</dbReference>
<dbReference type="SMART" id="SM01321">
    <property type="entry name" value="Y1_Tnp"/>
    <property type="match status" value="1"/>
</dbReference>
<dbReference type="SUPFAM" id="SSF143422">
    <property type="entry name" value="Transposase IS200-like"/>
    <property type="match status" value="1"/>
</dbReference>
<accession>A0A6M0K297</accession>
<dbReference type="Gene3D" id="3.30.70.1290">
    <property type="entry name" value="Transposase IS200-like"/>
    <property type="match status" value="1"/>
</dbReference>
<dbReference type="InterPro" id="IPR052715">
    <property type="entry name" value="RAYT_transposase"/>
</dbReference>
<dbReference type="Proteomes" id="UP000483379">
    <property type="component" value="Unassembled WGS sequence"/>
</dbReference>
<organism evidence="2 3">
    <name type="scientific">Thiorhodococcus minor</name>
    <dbReference type="NCBI Taxonomy" id="57489"/>
    <lineage>
        <taxon>Bacteria</taxon>
        <taxon>Pseudomonadati</taxon>
        <taxon>Pseudomonadota</taxon>
        <taxon>Gammaproteobacteria</taxon>
        <taxon>Chromatiales</taxon>
        <taxon>Chromatiaceae</taxon>
        <taxon>Thiorhodococcus</taxon>
    </lineage>
</organism>
<feature type="domain" description="Transposase IS200-like" evidence="1">
    <location>
        <begin position="70"/>
        <end position="175"/>
    </location>
</feature>
<evidence type="ECO:0000259" key="1">
    <source>
        <dbReference type="SMART" id="SM01321"/>
    </source>
</evidence>
<protein>
    <submittedName>
        <fullName evidence="2">Transposase</fullName>
    </submittedName>
</protein>
<gene>
    <name evidence="2" type="ORF">G3446_18635</name>
</gene>
<dbReference type="PANTHER" id="PTHR36966:SF1">
    <property type="entry name" value="REP-ASSOCIATED TYROSINE TRANSPOSASE"/>
    <property type="match status" value="1"/>
</dbReference>
<dbReference type="GO" id="GO:0004803">
    <property type="term" value="F:transposase activity"/>
    <property type="evidence" value="ECO:0007669"/>
    <property type="project" value="InterPro"/>
</dbReference>
<evidence type="ECO:0000313" key="3">
    <source>
        <dbReference type="Proteomes" id="UP000483379"/>
    </source>
</evidence>
<reference evidence="2 3" key="1">
    <citation type="submission" date="2020-02" db="EMBL/GenBank/DDBJ databases">
        <title>Genome sequences of Thiorhodococcus mannitoliphagus and Thiorhodococcus minor, purple sulfur photosynthetic bacteria in the gammaproteobacterial family, Chromatiaceae.</title>
        <authorList>
            <person name="Aviles F.A."/>
            <person name="Meyer T.E."/>
            <person name="Kyndt J.A."/>
        </authorList>
    </citation>
    <scope>NUCLEOTIDE SEQUENCE [LARGE SCALE GENOMIC DNA]</scope>
    <source>
        <strain evidence="2 3">DSM 11518</strain>
    </source>
</reference>
<dbReference type="InterPro" id="IPR036515">
    <property type="entry name" value="Transposase_17_sf"/>
</dbReference>
<keyword evidence="3" id="KW-1185">Reference proteome</keyword>
<dbReference type="GO" id="GO:0006313">
    <property type="term" value="P:DNA transposition"/>
    <property type="evidence" value="ECO:0007669"/>
    <property type="project" value="InterPro"/>
</dbReference>
<dbReference type="Pfam" id="PF01797">
    <property type="entry name" value="Y1_Tnp"/>
    <property type="match status" value="1"/>
</dbReference>
<evidence type="ECO:0000313" key="2">
    <source>
        <dbReference type="EMBL" id="NEV63878.1"/>
    </source>
</evidence>
<dbReference type="InterPro" id="IPR002686">
    <property type="entry name" value="Transposase_17"/>
</dbReference>
<sequence length="232" mass="26716">MPDGEHRGWYKYGKLPHFDQAGLYRSITYRLDDSLPLRVLRRLEQELEEINATKAAREATRRRRIEIFLDAGYGSCILRHPHNANLVMEAWRRFDGERYDLIIGVVMPNHVHVLARIYPGTRLGDLLDAWKSFTSRRFQADEALGYVPRWQRGYWDRFIRDEAHYRTTVSYIAFNPVTAGLAKSPEEWPYLALGRGVELASVALEGDTPSTASLGVLASRSTRFERGSDDTE</sequence>
<dbReference type="PANTHER" id="PTHR36966">
    <property type="entry name" value="REP-ASSOCIATED TYROSINE TRANSPOSASE"/>
    <property type="match status" value="1"/>
</dbReference>
<comment type="caution">
    <text evidence="2">The sequence shown here is derived from an EMBL/GenBank/DDBJ whole genome shotgun (WGS) entry which is preliminary data.</text>
</comment>
<proteinExistence type="predicted"/>
<dbReference type="GO" id="GO:0043565">
    <property type="term" value="F:sequence-specific DNA binding"/>
    <property type="evidence" value="ECO:0007669"/>
    <property type="project" value="TreeGrafter"/>
</dbReference>
<dbReference type="EMBL" id="JAAIJQ010000065">
    <property type="protein sequence ID" value="NEV63878.1"/>
    <property type="molecule type" value="Genomic_DNA"/>
</dbReference>
<dbReference type="RefSeq" id="WP_164454340.1">
    <property type="nucleotide sequence ID" value="NZ_JAAIJQ010000065.1"/>
</dbReference>